<dbReference type="Proteomes" id="UP001345827">
    <property type="component" value="Unassembled WGS sequence"/>
</dbReference>
<name>A0AAV9QFI6_9PEZI</name>
<sequence>MATVPVSATSSSRFNTVVSAFPEAIGDVSIIQPALKVEAMITKDFGTRQDLYPQIYDGKIILDRPEEVVDSYGHTVTNPPAPPCLHESTKIYMPLLPNEGAVQDFDPSTAKFSGSYNLVWTPEQVEMPINVCLANFAASEDTIKTVLRKAWLKKKTQREGN</sequence>
<gene>
    <name evidence="1" type="ORF">LTR25_002777</name>
</gene>
<dbReference type="EMBL" id="JAXLQG010000004">
    <property type="protein sequence ID" value="KAK5541000.1"/>
    <property type="molecule type" value="Genomic_DNA"/>
</dbReference>
<keyword evidence="2" id="KW-1185">Reference proteome</keyword>
<protein>
    <submittedName>
        <fullName evidence="1">Uncharacterized protein</fullName>
    </submittedName>
</protein>
<reference evidence="1 2" key="1">
    <citation type="submission" date="2023-06" db="EMBL/GenBank/DDBJ databases">
        <title>Black Yeasts Isolated from many extreme environments.</title>
        <authorList>
            <person name="Coleine C."/>
            <person name="Stajich J.E."/>
            <person name="Selbmann L."/>
        </authorList>
    </citation>
    <scope>NUCLEOTIDE SEQUENCE [LARGE SCALE GENOMIC DNA]</scope>
    <source>
        <strain evidence="1 2">CCFEE 5887</strain>
    </source>
</reference>
<dbReference type="AlphaFoldDB" id="A0AAV9QFI6"/>
<evidence type="ECO:0000313" key="1">
    <source>
        <dbReference type="EMBL" id="KAK5541000.1"/>
    </source>
</evidence>
<organism evidence="1 2">
    <name type="scientific">Vermiconidia calcicola</name>
    <dbReference type="NCBI Taxonomy" id="1690605"/>
    <lineage>
        <taxon>Eukaryota</taxon>
        <taxon>Fungi</taxon>
        <taxon>Dikarya</taxon>
        <taxon>Ascomycota</taxon>
        <taxon>Pezizomycotina</taxon>
        <taxon>Dothideomycetes</taxon>
        <taxon>Dothideomycetidae</taxon>
        <taxon>Mycosphaerellales</taxon>
        <taxon>Extremaceae</taxon>
        <taxon>Vermiconidia</taxon>
    </lineage>
</organism>
<comment type="caution">
    <text evidence="1">The sequence shown here is derived from an EMBL/GenBank/DDBJ whole genome shotgun (WGS) entry which is preliminary data.</text>
</comment>
<proteinExistence type="predicted"/>
<accession>A0AAV9QFI6</accession>
<evidence type="ECO:0000313" key="2">
    <source>
        <dbReference type="Proteomes" id="UP001345827"/>
    </source>
</evidence>